<evidence type="ECO:0000313" key="2">
    <source>
        <dbReference type="EMBL" id="CAF1356855.1"/>
    </source>
</evidence>
<evidence type="ECO:0000313" key="4">
    <source>
        <dbReference type="Proteomes" id="UP000663868"/>
    </source>
</evidence>
<protein>
    <submittedName>
        <fullName evidence="3">Uncharacterized protein</fullName>
    </submittedName>
</protein>
<gene>
    <name evidence="2" type="ORF">IZO911_LOCUS37088</name>
    <name evidence="3" type="ORF">KXQ929_LOCUS1825</name>
</gene>
<accession>A0A818IW03</accession>
<dbReference type="Proteomes" id="UP000663868">
    <property type="component" value="Unassembled WGS sequence"/>
</dbReference>
<sequence length="69" mass="7934">MNTIKTDDNDICNEIKTIDTEVANLKSLQQTLLKEEIIDLIKRQSNAYSNMQVHSNNKTELEEHLSSTK</sequence>
<feature type="compositionally biased region" description="Basic and acidic residues" evidence="1">
    <location>
        <begin position="57"/>
        <end position="69"/>
    </location>
</feature>
<comment type="caution">
    <text evidence="3">The sequence shown here is derived from an EMBL/GenBank/DDBJ whole genome shotgun (WGS) entry which is preliminary data.</text>
</comment>
<dbReference type="Proteomes" id="UP000663860">
    <property type="component" value="Unassembled WGS sequence"/>
</dbReference>
<organism evidence="3 4">
    <name type="scientific">Adineta steineri</name>
    <dbReference type="NCBI Taxonomy" id="433720"/>
    <lineage>
        <taxon>Eukaryota</taxon>
        <taxon>Metazoa</taxon>
        <taxon>Spiralia</taxon>
        <taxon>Gnathifera</taxon>
        <taxon>Rotifera</taxon>
        <taxon>Eurotatoria</taxon>
        <taxon>Bdelloidea</taxon>
        <taxon>Adinetida</taxon>
        <taxon>Adinetidae</taxon>
        <taxon>Adineta</taxon>
    </lineage>
</organism>
<proteinExistence type="predicted"/>
<dbReference type="EMBL" id="CAJNOE010000909">
    <property type="protein sequence ID" value="CAF1356855.1"/>
    <property type="molecule type" value="Genomic_DNA"/>
</dbReference>
<feature type="region of interest" description="Disordered" evidence="1">
    <location>
        <begin position="48"/>
        <end position="69"/>
    </location>
</feature>
<name>A0A818IW03_9BILA</name>
<reference evidence="3" key="1">
    <citation type="submission" date="2021-02" db="EMBL/GenBank/DDBJ databases">
        <authorList>
            <person name="Nowell W R."/>
        </authorList>
    </citation>
    <scope>NUCLEOTIDE SEQUENCE</scope>
</reference>
<dbReference type="EMBL" id="CAJOBB010000052">
    <property type="protein sequence ID" value="CAF3534000.1"/>
    <property type="molecule type" value="Genomic_DNA"/>
</dbReference>
<dbReference type="AlphaFoldDB" id="A0A818IW03"/>
<evidence type="ECO:0000313" key="3">
    <source>
        <dbReference type="EMBL" id="CAF3534000.1"/>
    </source>
</evidence>
<evidence type="ECO:0000256" key="1">
    <source>
        <dbReference type="SAM" id="MobiDB-lite"/>
    </source>
</evidence>